<evidence type="ECO:0000259" key="1">
    <source>
        <dbReference type="PROSITE" id="PS50507"/>
    </source>
</evidence>
<keyword evidence="2" id="KW-0808">Transferase</keyword>
<accession>A0A8E3YJ92</accession>
<sequence>MPRTCHYMRRKRAAGAGVTGSRPDVAVSHENATTEDPSIYDLDGGLRVTVERTWQLEVPCTFNDEASLRFTAMLNPHNQCGPLFAEQVPVVTGEDFDSFMAAFNKRCNVTHHDDIEDEELMQAFALINAIQCNFPAWDENPDDRATWESKFDSSKVDRMRAAMQEIDQATYRYLGTKDLSVKKEVLLKRNDPGWAARVIYAGNDAFNAMTGPAMMAVMQRLETLLSTNTIGGVRYCTAYKKTDTKLAEYIEQDNRSFPHVAEGDYSANDKHQRESVHLLFDAFLEKINMPKWLRNVFLENNKFKVRSFKLGVQATLKNQLPTGTTATTPRNTLYNILMFSTSCIQQHVQGLALVLGDDLLARTNRPINLQEWKDTVSRFKMVLKAKSPRMRGGATFLSKRLITGVEHPCMVPLLGKALARFNARAIYKEEQTHSQYMAGKSLSYAYEFRHVPFLRDFFLERYIGEDNTKMTIDELSWNTKTSGVDLGNIVQSIKDEPVLINDDDFLDWSMETYDLGLVDLEEVFSMVVLSDEPAMVTHPAVHNLSIDW</sequence>
<dbReference type="InterPro" id="IPR007094">
    <property type="entry name" value="RNA-dir_pol_PSvirus"/>
</dbReference>
<dbReference type="GO" id="GO:0006351">
    <property type="term" value="P:DNA-templated transcription"/>
    <property type="evidence" value="ECO:0007669"/>
    <property type="project" value="InterPro"/>
</dbReference>
<dbReference type="GO" id="GO:0003723">
    <property type="term" value="F:RNA binding"/>
    <property type="evidence" value="ECO:0007669"/>
    <property type="project" value="InterPro"/>
</dbReference>
<dbReference type="GO" id="GO:0003968">
    <property type="term" value="F:RNA-directed RNA polymerase activity"/>
    <property type="evidence" value="ECO:0007669"/>
    <property type="project" value="UniProtKB-KW"/>
</dbReference>
<dbReference type="GO" id="GO:0039694">
    <property type="term" value="P:viral RNA genome replication"/>
    <property type="evidence" value="ECO:0007669"/>
    <property type="project" value="InterPro"/>
</dbReference>
<dbReference type="InterPro" id="IPR001788">
    <property type="entry name" value="RNA-dep_RNA_pol_alsuvir"/>
</dbReference>
<dbReference type="Pfam" id="PF00978">
    <property type="entry name" value="RdRP_2"/>
    <property type="match status" value="1"/>
</dbReference>
<reference evidence="2" key="1">
    <citation type="submission" date="2019-10" db="EMBL/GenBank/DDBJ databases">
        <title>The miscellaneous mycovirome associated to the plant pathogenic fungus Erysiphe necator.</title>
        <authorList>
            <person name="Rodriguez-Romero J."/>
            <person name="Chiapello M."/>
            <person name="Cordoba L."/>
            <person name="Turina M."/>
            <person name="Ayllon M.A."/>
        </authorList>
    </citation>
    <scope>NUCLEOTIDE SEQUENCE</scope>
    <source>
        <strain evidence="2">PMS13_DN33362</strain>
    </source>
</reference>
<dbReference type="PROSITE" id="PS50507">
    <property type="entry name" value="RDRP_SSRNA_POS"/>
    <property type="match status" value="1"/>
</dbReference>
<feature type="domain" description="RdRp catalytic" evidence="1">
    <location>
        <begin position="258"/>
        <end position="371"/>
    </location>
</feature>
<keyword evidence="2" id="KW-0696">RNA-directed RNA polymerase</keyword>
<proteinExistence type="predicted"/>
<organism evidence="2">
    <name type="scientific">Erysiphe necator associated abispo virus 4</name>
    <dbReference type="NCBI Taxonomy" id="2741920"/>
    <lineage>
        <taxon>Viruses</taxon>
        <taxon>Riboviria</taxon>
    </lineage>
</organism>
<dbReference type="EMBL" id="MN611687">
    <property type="protein sequence ID" value="QKI79989.1"/>
    <property type="molecule type" value="Genomic_RNA"/>
</dbReference>
<keyword evidence="2" id="KW-0548">Nucleotidyltransferase</keyword>
<protein>
    <submittedName>
        <fullName evidence="2">RNA-dependent RNA polymerase</fullName>
    </submittedName>
</protein>
<evidence type="ECO:0000313" key="2">
    <source>
        <dbReference type="EMBL" id="QKI79989.1"/>
    </source>
</evidence>
<name>A0A8E3YJ92_9VIRU</name>